<gene>
    <name evidence="4" type="primary">cbiG</name>
    <name evidence="4" type="ORF">KL86SPO_30754</name>
</gene>
<dbReference type="SUPFAM" id="SSF159664">
    <property type="entry name" value="CobE/GbiG C-terminal domain-like"/>
    <property type="match status" value="1"/>
</dbReference>
<feature type="domain" description="CobE/GbiG C-terminal" evidence="1">
    <location>
        <begin position="229"/>
        <end position="348"/>
    </location>
</feature>
<evidence type="ECO:0000259" key="1">
    <source>
        <dbReference type="Pfam" id="PF01890"/>
    </source>
</evidence>
<dbReference type="AlphaFoldDB" id="A0A212LSX8"/>
<dbReference type="Pfam" id="PF11761">
    <property type="entry name" value="CbiG_mid"/>
    <property type="match status" value="1"/>
</dbReference>
<accession>A0A212LSX8</accession>
<dbReference type="PANTHER" id="PTHR37477:SF1">
    <property type="entry name" value="COBALT-PRECORRIN-5A HYDROLASE"/>
    <property type="match status" value="1"/>
</dbReference>
<dbReference type="EMBL" id="FMJE01000003">
    <property type="protein sequence ID" value="SCM80576.1"/>
    <property type="molecule type" value="Genomic_DNA"/>
</dbReference>
<dbReference type="Gene3D" id="3.30.420.180">
    <property type="entry name" value="CobE/GbiG C-terminal domain"/>
    <property type="match status" value="1"/>
</dbReference>
<dbReference type="GO" id="GO:0016829">
    <property type="term" value="F:lyase activity"/>
    <property type="evidence" value="ECO:0007669"/>
    <property type="project" value="UniProtKB-KW"/>
</dbReference>
<reference evidence="4" key="1">
    <citation type="submission" date="2016-08" db="EMBL/GenBank/DDBJ databases">
        <authorList>
            <person name="Seilhamer J.J."/>
        </authorList>
    </citation>
    <scope>NUCLEOTIDE SEQUENCE</scope>
    <source>
        <strain evidence="4">86</strain>
    </source>
</reference>
<evidence type="ECO:0000259" key="2">
    <source>
        <dbReference type="Pfam" id="PF11760"/>
    </source>
</evidence>
<dbReference type="InterPro" id="IPR052553">
    <property type="entry name" value="CbiG_hydrolase"/>
</dbReference>
<dbReference type="InterPro" id="IPR002750">
    <property type="entry name" value="CobE/GbiG_C"/>
</dbReference>
<dbReference type="EC" id="3.7.1.12" evidence="4"/>
<dbReference type="Gene3D" id="3.40.50.11220">
    <property type="match status" value="1"/>
</dbReference>
<evidence type="ECO:0000259" key="3">
    <source>
        <dbReference type="Pfam" id="PF11761"/>
    </source>
</evidence>
<proteinExistence type="predicted"/>
<keyword evidence="4" id="KW-0456">Lyase</keyword>
<dbReference type="InterPro" id="IPR021745">
    <property type="entry name" value="CbiG_mid"/>
</dbReference>
<feature type="domain" description="Cobalamin biosynthesis central region" evidence="3">
    <location>
        <begin position="135"/>
        <end position="226"/>
    </location>
</feature>
<dbReference type="InterPro" id="IPR021744">
    <property type="entry name" value="CbiG_N"/>
</dbReference>
<keyword evidence="4" id="KW-0378">Hydrolase</keyword>
<dbReference type="PANTHER" id="PTHR37477">
    <property type="entry name" value="COBALT-PRECORRIN-5A HYDROLASE"/>
    <property type="match status" value="1"/>
</dbReference>
<name>A0A212LSX8_9FIRM</name>
<evidence type="ECO:0000313" key="4">
    <source>
        <dbReference type="EMBL" id="SCM80576.1"/>
    </source>
</evidence>
<dbReference type="InterPro" id="IPR036518">
    <property type="entry name" value="CobE/GbiG_C_sf"/>
</dbReference>
<dbReference type="Pfam" id="PF01890">
    <property type="entry name" value="CbiG_C"/>
    <property type="match status" value="1"/>
</dbReference>
<protein>
    <submittedName>
        <fullName evidence="4">Cobalt-precorrin 5A acetaldehyde-lyase CbiG</fullName>
        <ecNumber evidence="4">3.7.1.12</ecNumber>
    </submittedName>
</protein>
<dbReference type="GO" id="GO:0009236">
    <property type="term" value="P:cobalamin biosynthetic process"/>
    <property type="evidence" value="ECO:0007669"/>
    <property type="project" value="InterPro"/>
</dbReference>
<dbReference type="GO" id="GO:0043779">
    <property type="term" value="F:cobalt-precorrin-5A acetaldehyde-lyase activity"/>
    <property type="evidence" value="ECO:0007669"/>
    <property type="project" value="UniProtKB-EC"/>
</dbReference>
<feature type="domain" description="Cobalamin synthesis G N-terminal" evidence="2">
    <location>
        <begin position="50"/>
        <end position="130"/>
    </location>
</feature>
<dbReference type="InterPro" id="IPR038029">
    <property type="entry name" value="GbiG_N_sf"/>
</dbReference>
<sequence>MKLAVISVTRKGAELAERIAPLLGPGVDVYAKKGRNLSGSHRTYDSLSELVAEIFSLYDGLVFIMATGIVVRVIAAQVQDKRCDPAVVVMDDGGNYAISLLSGHIGGANELTRLVSRAAQAVPVITTATDVAGLPAADVLAVKLDLTIEPFSSLKTINAAIVNGDRVLFFIDKELADHERYIALATRQAVALVDSSELIYSDKYDAAVVITDKEFTIHKPHLYLRPHSLALGIGCRRNTTGAEILSAINQACRTIGRSSNSVAVIGSTVVKADEQGLLAVAERLCVPIKFFTNEQLEQCINQYELSLSDFVNEKIGVGNVCEPAAILAGRNNKLILPKTKYPKVTVAVTTVKYRWWE</sequence>
<organism evidence="4">
    <name type="scientific">uncultured Sporomusa sp</name>
    <dbReference type="NCBI Taxonomy" id="307249"/>
    <lineage>
        <taxon>Bacteria</taxon>
        <taxon>Bacillati</taxon>
        <taxon>Bacillota</taxon>
        <taxon>Negativicutes</taxon>
        <taxon>Selenomonadales</taxon>
        <taxon>Sporomusaceae</taxon>
        <taxon>Sporomusa</taxon>
        <taxon>environmental samples</taxon>
    </lineage>
</organism>
<dbReference type="RefSeq" id="WP_288183902.1">
    <property type="nucleotide sequence ID" value="NZ_LT608335.1"/>
</dbReference>
<dbReference type="Pfam" id="PF11760">
    <property type="entry name" value="CbiG_N"/>
    <property type="match status" value="1"/>
</dbReference>
<dbReference type="SUPFAM" id="SSF159672">
    <property type="entry name" value="CbiG N-terminal domain-like"/>
    <property type="match status" value="1"/>
</dbReference>